<dbReference type="GO" id="GO:0045046">
    <property type="term" value="P:protein import into peroxisome membrane"/>
    <property type="evidence" value="ECO:0007669"/>
    <property type="project" value="TreeGrafter"/>
</dbReference>
<proteinExistence type="predicted"/>
<feature type="region of interest" description="Disordered" evidence="1">
    <location>
        <begin position="345"/>
        <end position="373"/>
    </location>
</feature>
<comment type="caution">
    <text evidence="2">The sequence shown here is derived from an EMBL/GenBank/DDBJ whole genome shotgun (WGS) entry which is preliminary data.</text>
</comment>
<dbReference type="GO" id="GO:0005778">
    <property type="term" value="C:peroxisomal membrane"/>
    <property type="evidence" value="ECO:0007669"/>
    <property type="project" value="TreeGrafter"/>
</dbReference>
<feature type="region of interest" description="Disordered" evidence="1">
    <location>
        <begin position="126"/>
        <end position="201"/>
    </location>
</feature>
<gene>
    <name evidence="2" type="ORF">D9Q98_002509</name>
</gene>
<reference evidence="2" key="1">
    <citation type="journal article" date="2019" name="Plant J.">
        <title>Chlorella vulgaris genome assembly and annotation reveals the molecular basis for metabolic acclimation to high light conditions.</title>
        <authorList>
            <person name="Cecchin M."/>
            <person name="Marcolungo L."/>
            <person name="Rossato M."/>
            <person name="Girolomoni L."/>
            <person name="Cosentino E."/>
            <person name="Cuine S."/>
            <person name="Li-Beisson Y."/>
            <person name="Delledonne M."/>
            <person name="Ballottari M."/>
        </authorList>
    </citation>
    <scope>NUCLEOTIDE SEQUENCE</scope>
    <source>
        <strain evidence="2">211/11P</strain>
    </source>
</reference>
<dbReference type="Gene3D" id="1.20.120.900">
    <property type="entry name" value="Pex19, mPTS binding domain"/>
    <property type="match status" value="1"/>
</dbReference>
<sequence length="373" mass="37832">MADSAHDLDALLDDALEGFDRPPGPRLGAAPPVTASANAAVQHPAGVSGSGLAAGTSRGSGPFDAAQPPATRGLAFDPLARRRGAATKGTAGVAARLDAGSSSGGQEVDVLAQGLSQLLAELAEAEGDEESMLAPAAQGSAGAGPSGSGSGAAASSAAPLGGDQQQQQAQRQQQQDMQATLRALSEQAPSFAGGSEQPGSEEELLRMLAQHLGALGGDGGDDGGNRSSGAPSTSAANAAAAASGGPREMASLVDSLMQQLLSKEVLYQPMKDIGARYPSWLEANKDSLSPEDCQRYEEQQGYIQAICTLYETAPQDYPQLVELLQQMQQCGQPPQEIVDELAPGMQFGPDGLPSFGGGAEDGLPPDLKDCTIQ</sequence>
<dbReference type="EMBL" id="SIDB01000003">
    <property type="protein sequence ID" value="KAI3434432.1"/>
    <property type="molecule type" value="Genomic_DNA"/>
</dbReference>
<feature type="region of interest" description="Disordered" evidence="1">
    <location>
        <begin position="13"/>
        <end position="105"/>
    </location>
</feature>
<dbReference type="InterPro" id="IPR038322">
    <property type="entry name" value="Pex19_C_sf"/>
</dbReference>
<evidence type="ECO:0000313" key="2">
    <source>
        <dbReference type="EMBL" id="KAI3434432.1"/>
    </source>
</evidence>
<feature type="compositionally biased region" description="Gly residues" evidence="1">
    <location>
        <begin position="141"/>
        <end position="150"/>
    </location>
</feature>
<name>A0A9D4TTG9_CHLVU</name>
<dbReference type="PANTHER" id="PTHR12774:SF2">
    <property type="entry name" value="PEROXISOMAL BIOGENESIS FACTOR 19"/>
    <property type="match status" value="1"/>
</dbReference>
<dbReference type="GO" id="GO:0033328">
    <property type="term" value="F:peroxisome membrane targeting sequence binding"/>
    <property type="evidence" value="ECO:0007669"/>
    <property type="project" value="TreeGrafter"/>
</dbReference>
<reference evidence="2" key="2">
    <citation type="submission" date="2020-11" db="EMBL/GenBank/DDBJ databases">
        <authorList>
            <person name="Cecchin M."/>
            <person name="Marcolungo L."/>
            <person name="Rossato M."/>
            <person name="Girolomoni L."/>
            <person name="Cosentino E."/>
            <person name="Cuine S."/>
            <person name="Li-Beisson Y."/>
            <person name="Delledonne M."/>
            <person name="Ballottari M."/>
        </authorList>
    </citation>
    <scope>NUCLEOTIDE SEQUENCE</scope>
    <source>
        <strain evidence="2">211/11P</strain>
        <tissue evidence="2">Whole cell</tissue>
    </source>
</reference>
<evidence type="ECO:0000256" key="1">
    <source>
        <dbReference type="SAM" id="MobiDB-lite"/>
    </source>
</evidence>
<organism evidence="2 3">
    <name type="scientific">Chlorella vulgaris</name>
    <name type="common">Green alga</name>
    <dbReference type="NCBI Taxonomy" id="3077"/>
    <lineage>
        <taxon>Eukaryota</taxon>
        <taxon>Viridiplantae</taxon>
        <taxon>Chlorophyta</taxon>
        <taxon>core chlorophytes</taxon>
        <taxon>Trebouxiophyceae</taxon>
        <taxon>Chlorellales</taxon>
        <taxon>Chlorellaceae</taxon>
        <taxon>Chlorella clade</taxon>
        <taxon>Chlorella</taxon>
    </lineage>
</organism>
<dbReference type="PANTHER" id="PTHR12774">
    <property type="entry name" value="PEROXISOMAL BIOGENESIS FACTOR 19"/>
    <property type="match status" value="1"/>
</dbReference>
<evidence type="ECO:0000313" key="3">
    <source>
        <dbReference type="Proteomes" id="UP001055712"/>
    </source>
</evidence>
<accession>A0A9D4TTG9</accession>
<keyword evidence="3" id="KW-1185">Reference proteome</keyword>
<feature type="compositionally biased region" description="Low complexity" evidence="1">
    <location>
        <begin position="86"/>
        <end position="96"/>
    </location>
</feature>
<feature type="region of interest" description="Disordered" evidence="1">
    <location>
        <begin position="213"/>
        <end position="242"/>
    </location>
</feature>
<dbReference type="Pfam" id="PF04614">
    <property type="entry name" value="Pex19"/>
    <property type="match status" value="1"/>
</dbReference>
<protein>
    <submittedName>
        <fullName evidence="2">Uncharacterized protein</fullName>
    </submittedName>
</protein>
<dbReference type="OrthoDB" id="21292at2759"/>
<dbReference type="AlphaFoldDB" id="A0A9D4TTG9"/>
<feature type="compositionally biased region" description="Low complexity" evidence="1">
    <location>
        <begin position="227"/>
        <end position="242"/>
    </location>
</feature>
<feature type="compositionally biased region" description="Low complexity" evidence="1">
    <location>
        <begin position="151"/>
        <end position="178"/>
    </location>
</feature>
<dbReference type="Proteomes" id="UP001055712">
    <property type="component" value="Unassembled WGS sequence"/>
</dbReference>
<feature type="compositionally biased region" description="Low complexity" evidence="1">
    <location>
        <begin position="26"/>
        <end position="41"/>
    </location>
</feature>
<dbReference type="InterPro" id="IPR006708">
    <property type="entry name" value="Pex19"/>
</dbReference>